<sequence>MTRLHRVAAAGIACLAFAGVHVSAQNLKDGQCVTNFDANTDYFPEKLNTREEDEAKYFAIEYHNNYKVITDHRNEKQYYLVQCGTTPPSVPQGTAVYNVPLTSVAALETTVVPYLEVLGVAESIHLVADASSVTSSCFQKYRQESSNVTEMSTTNVTLANQQAEAVQIQFGTSYYTTDETVATAQSYEPDILGRAAWIGYYAAFFNLESLANDIIANITTNYNNLKEASSHYSDDEKPLVAWTMYDAPSQYNGNKASWNVSTANYKAQLTEDAGARILNSSQLQFFDNAEFLKAITDVDVVIDETYVATTMDDLLKAYGISDDGTYKFVTNKAIYREDGIMTPSGGYDWFSGAVVFGDALLADVINAVNPSAPTSDFKRYWLRNVALNESIYYTDPKNCTWDETAPRPNPAITYTGDAFTMEGAASSSFVVGGWSTTLVALLTTAYAFLA</sequence>
<dbReference type="AlphaFoldDB" id="A0A068RSE4"/>
<dbReference type="VEuPathDB" id="FungiDB:LCOR_03976.1"/>
<organism evidence="2 3">
    <name type="scientific">Lichtheimia corymbifera JMRC:FSU:9682</name>
    <dbReference type="NCBI Taxonomy" id="1263082"/>
    <lineage>
        <taxon>Eukaryota</taxon>
        <taxon>Fungi</taxon>
        <taxon>Fungi incertae sedis</taxon>
        <taxon>Mucoromycota</taxon>
        <taxon>Mucoromycotina</taxon>
        <taxon>Mucoromycetes</taxon>
        <taxon>Mucorales</taxon>
        <taxon>Lichtheimiaceae</taxon>
        <taxon>Lichtheimia</taxon>
    </lineage>
</organism>
<feature type="signal peptide" evidence="1">
    <location>
        <begin position="1"/>
        <end position="24"/>
    </location>
</feature>
<evidence type="ECO:0000256" key="1">
    <source>
        <dbReference type="SAM" id="SignalP"/>
    </source>
</evidence>
<feature type="chain" id="PRO_5001655129" evidence="1">
    <location>
        <begin position="25"/>
        <end position="450"/>
    </location>
</feature>
<keyword evidence="3" id="KW-1185">Reference proteome</keyword>
<dbReference type="Proteomes" id="UP000027586">
    <property type="component" value="Unassembled WGS sequence"/>
</dbReference>
<protein>
    <submittedName>
        <fullName evidence="2">Periplasmic binding protein</fullName>
    </submittedName>
</protein>
<dbReference type="PANTHER" id="PTHR38360:SF1">
    <property type="entry name" value="F12P19.7"/>
    <property type="match status" value="1"/>
</dbReference>
<comment type="caution">
    <text evidence="2">The sequence shown here is derived from an EMBL/GenBank/DDBJ whole genome shotgun (WGS) entry which is preliminary data.</text>
</comment>
<gene>
    <name evidence="2" type="ORF">LCOR_03976.1</name>
</gene>
<dbReference type="STRING" id="1263082.A0A068RSE4"/>
<dbReference type="OrthoDB" id="409848at2759"/>
<evidence type="ECO:0000313" key="2">
    <source>
        <dbReference type="EMBL" id="CDH52512.1"/>
    </source>
</evidence>
<name>A0A068RSE4_9FUNG</name>
<dbReference type="EMBL" id="CBTN010000013">
    <property type="protein sequence ID" value="CDH52512.1"/>
    <property type="molecule type" value="Genomic_DNA"/>
</dbReference>
<reference evidence="2" key="1">
    <citation type="submission" date="2013-08" db="EMBL/GenBank/DDBJ databases">
        <title>Gene expansion shapes genome architecture in the human pathogen Lichtheimia corymbifera: an evolutionary genomics analysis in the ancient terrestrial Mucorales (Mucoromycotina).</title>
        <authorList>
            <person name="Schwartze V.U."/>
            <person name="Winter S."/>
            <person name="Shelest E."/>
            <person name="Marcet-Houben M."/>
            <person name="Horn F."/>
            <person name="Wehner S."/>
            <person name="Hoffmann K."/>
            <person name="Riege K."/>
            <person name="Sammeth M."/>
            <person name="Nowrousian M."/>
            <person name="Valiante V."/>
            <person name="Linde J."/>
            <person name="Jacobsen I.D."/>
            <person name="Marz M."/>
            <person name="Brakhage A.A."/>
            <person name="Gabaldon T."/>
            <person name="Bocker S."/>
            <person name="Voigt K."/>
        </authorList>
    </citation>
    <scope>NUCLEOTIDE SEQUENCE [LARGE SCALE GENOMIC DNA]</scope>
    <source>
        <strain evidence="2">FSU 9682</strain>
    </source>
</reference>
<keyword evidence="1" id="KW-0732">Signal</keyword>
<dbReference type="PANTHER" id="PTHR38360">
    <property type="entry name" value="OS03G0120000 PROTEIN"/>
    <property type="match status" value="1"/>
</dbReference>
<evidence type="ECO:0000313" key="3">
    <source>
        <dbReference type="Proteomes" id="UP000027586"/>
    </source>
</evidence>
<proteinExistence type="predicted"/>
<accession>A0A068RSE4</accession>
<dbReference type="SUPFAM" id="SSF53807">
    <property type="entry name" value="Helical backbone' metal receptor"/>
    <property type="match status" value="1"/>
</dbReference>